<evidence type="ECO:0000256" key="3">
    <source>
        <dbReference type="SAM" id="SignalP"/>
    </source>
</evidence>
<feature type="transmembrane region" description="Helical" evidence="2">
    <location>
        <begin position="139"/>
        <end position="159"/>
    </location>
</feature>
<keyword evidence="2" id="KW-0812">Transmembrane</keyword>
<comment type="caution">
    <text evidence="4">The sequence shown here is derived from an EMBL/GenBank/DDBJ whole genome shotgun (WGS) entry which is preliminary data.</text>
</comment>
<dbReference type="EMBL" id="JAIBOA010000030">
    <property type="protein sequence ID" value="MBW8487149.1"/>
    <property type="molecule type" value="Genomic_DNA"/>
</dbReference>
<dbReference type="Proteomes" id="UP000774570">
    <property type="component" value="Unassembled WGS sequence"/>
</dbReference>
<feature type="compositionally biased region" description="Gly residues" evidence="1">
    <location>
        <begin position="122"/>
        <end position="131"/>
    </location>
</feature>
<proteinExistence type="predicted"/>
<keyword evidence="3" id="KW-0732">Signal</keyword>
<feature type="chain" id="PRO_5045679112" description="Secreted protein" evidence="3">
    <location>
        <begin position="28"/>
        <end position="167"/>
    </location>
</feature>
<organism evidence="4 5">
    <name type="scientific">Actinomadura parmotrematis</name>
    <dbReference type="NCBI Taxonomy" id="2864039"/>
    <lineage>
        <taxon>Bacteria</taxon>
        <taxon>Bacillati</taxon>
        <taxon>Actinomycetota</taxon>
        <taxon>Actinomycetes</taxon>
        <taxon>Streptosporangiales</taxon>
        <taxon>Thermomonosporaceae</taxon>
        <taxon>Actinomadura</taxon>
    </lineage>
</organism>
<evidence type="ECO:0000313" key="4">
    <source>
        <dbReference type="EMBL" id="MBW8487149.1"/>
    </source>
</evidence>
<keyword evidence="5" id="KW-1185">Reference proteome</keyword>
<feature type="region of interest" description="Disordered" evidence="1">
    <location>
        <begin position="106"/>
        <end position="136"/>
    </location>
</feature>
<sequence>MRAAARAGLMTGAALPGLLLAVPAAHADDLDIDPYTVRPDQNVTVSGGCQAGDRYVSVSGAASGQGNVNDGWFSIQARVNRSKAGTYTITAKCITSGYSQDGTVKVTTKKSSSDDDDPSGGAATGGGGAADIGGPEAPWAPVGGALLAGGVGIGAVVLVRQRARGRG</sequence>
<accession>A0ABS7G5J5</accession>
<keyword evidence="2" id="KW-1133">Transmembrane helix</keyword>
<feature type="signal peptide" evidence="3">
    <location>
        <begin position="1"/>
        <end position="27"/>
    </location>
</feature>
<gene>
    <name evidence="4" type="ORF">K1Y72_32615</name>
</gene>
<reference evidence="4 5" key="1">
    <citation type="submission" date="2021-07" db="EMBL/GenBank/DDBJ databases">
        <title>Actinomadura sp. PM05-2 isolated from lichen.</title>
        <authorList>
            <person name="Somphong A."/>
            <person name="Phongsopitanun W."/>
            <person name="Tanasupawat S."/>
            <person name="Peongsungnone V."/>
        </authorList>
    </citation>
    <scope>NUCLEOTIDE SEQUENCE [LARGE SCALE GENOMIC DNA]</scope>
    <source>
        <strain evidence="4 5">PM05-2</strain>
    </source>
</reference>
<keyword evidence="2" id="KW-0472">Membrane</keyword>
<evidence type="ECO:0000256" key="1">
    <source>
        <dbReference type="SAM" id="MobiDB-lite"/>
    </source>
</evidence>
<evidence type="ECO:0008006" key="6">
    <source>
        <dbReference type="Google" id="ProtNLM"/>
    </source>
</evidence>
<name>A0ABS7G5J5_9ACTN</name>
<protein>
    <recommendedName>
        <fullName evidence="6">Secreted protein</fullName>
    </recommendedName>
</protein>
<dbReference type="RefSeq" id="WP_220170381.1">
    <property type="nucleotide sequence ID" value="NZ_JAIBOA010000030.1"/>
</dbReference>
<evidence type="ECO:0000313" key="5">
    <source>
        <dbReference type="Proteomes" id="UP000774570"/>
    </source>
</evidence>
<evidence type="ECO:0000256" key="2">
    <source>
        <dbReference type="SAM" id="Phobius"/>
    </source>
</evidence>